<evidence type="ECO:0000256" key="1">
    <source>
        <dbReference type="SAM" id="MobiDB-lite"/>
    </source>
</evidence>
<feature type="compositionally biased region" description="Basic and acidic residues" evidence="1">
    <location>
        <begin position="24"/>
        <end position="34"/>
    </location>
</feature>
<protein>
    <submittedName>
        <fullName evidence="2">Uncharacterized protein</fullName>
    </submittedName>
</protein>
<dbReference type="PANTHER" id="PTHR46579:SF1">
    <property type="entry name" value="F5_8 TYPE C DOMAIN-CONTAINING PROTEIN"/>
    <property type="match status" value="1"/>
</dbReference>
<dbReference type="PANTHER" id="PTHR46579">
    <property type="entry name" value="F5/8 TYPE C DOMAIN-CONTAINING PROTEIN-RELATED"/>
    <property type="match status" value="1"/>
</dbReference>
<accession>A0A4Y9ZCQ4</accession>
<feature type="compositionally biased region" description="Low complexity" evidence="1">
    <location>
        <begin position="44"/>
        <end position="59"/>
    </location>
</feature>
<feature type="compositionally biased region" description="Polar residues" evidence="1">
    <location>
        <begin position="74"/>
        <end position="88"/>
    </location>
</feature>
<reference evidence="2 3" key="1">
    <citation type="submission" date="2019-02" db="EMBL/GenBank/DDBJ databases">
        <title>Genome sequencing of the rare red list fungi Dentipellis fragilis.</title>
        <authorList>
            <person name="Buettner E."/>
            <person name="Kellner H."/>
        </authorList>
    </citation>
    <scope>NUCLEOTIDE SEQUENCE [LARGE SCALE GENOMIC DNA]</scope>
    <source>
        <strain evidence="2 3">DSM 105465</strain>
    </source>
</reference>
<comment type="caution">
    <text evidence="2">The sequence shown here is derived from an EMBL/GenBank/DDBJ whole genome shotgun (WGS) entry which is preliminary data.</text>
</comment>
<proteinExistence type="predicted"/>
<dbReference type="AlphaFoldDB" id="A0A4Y9ZCQ4"/>
<name>A0A4Y9ZCQ4_9AGAM</name>
<feature type="region of interest" description="Disordered" evidence="1">
    <location>
        <begin position="24"/>
        <end position="88"/>
    </location>
</feature>
<feature type="compositionally biased region" description="Low complexity" evidence="1">
    <location>
        <begin position="136"/>
        <end position="147"/>
    </location>
</feature>
<dbReference type="OrthoDB" id="3239894at2759"/>
<dbReference type="EMBL" id="SEOQ01000020">
    <property type="protein sequence ID" value="TFY72264.1"/>
    <property type="molecule type" value="Genomic_DNA"/>
</dbReference>
<evidence type="ECO:0000313" key="3">
    <source>
        <dbReference type="Proteomes" id="UP000298327"/>
    </source>
</evidence>
<gene>
    <name evidence="2" type="ORF">EVG20_g747</name>
</gene>
<keyword evidence="3" id="KW-1185">Reference proteome</keyword>
<organism evidence="2 3">
    <name type="scientific">Dentipellis fragilis</name>
    <dbReference type="NCBI Taxonomy" id="205917"/>
    <lineage>
        <taxon>Eukaryota</taxon>
        <taxon>Fungi</taxon>
        <taxon>Dikarya</taxon>
        <taxon>Basidiomycota</taxon>
        <taxon>Agaricomycotina</taxon>
        <taxon>Agaricomycetes</taxon>
        <taxon>Russulales</taxon>
        <taxon>Hericiaceae</taxon>
        <taxon>Dentipellis</taxon>
    </lineage>
</organism>
<dbReference type="Proteomes" id="UP000298327">
    <property type="component" value="Unassembled WGS sequence"/>
</dbReference>
<sequence length="1097" mass="122505">MPRCHCKFKGCNGKNIPKSMRRYHLECDREREQQEPLAQGLGEASTSSAPPVSSAPAPSIRSDAPPVTPPVHASSHTGNSDSGMSMSSAEECGRLYMEAMAAANPASIDSSDEIGDLFKDEGALFDESHEPPPAPASTLSATPSRITSSHRRSTIISDPATITPISTPTPVYLLYLLVSWLHTACKLAFPACAAVLIVIGQILGSSGVALENRPYKTLASVMSNLGIEPTFQILPVCPSCLEVYPASRAGDSTCDRCDTPLFRRIKRLDRRRPHAEDTLRPFLQFPTKGIEAQLHEILAVPGMEDILEGWRSKTHSPGEYQDNFDGRICHEVKGPDDRIFFENPLLPGCDELRIGLTLGVDWFSYLRSHIAPSHSSCLMSFNVINLPHHLRYRTANLILAGIMPGPKEQDSDEVQRFMWIFVNELLRLWKDGFLVKTRKFPQGRLARVILVCVICDKPAAHKLGGFRAHSHTFFCTRCWIKQSEKATAASFERNGFQSCSHAEQMRLAKEYAQSATQSARDEFAQQNATRWCELARLPYFDVCHMIVVDPMHNLLLGLVKTHFYHIWIQLKVLRKTKELRRFHDILSKLQIPAYLGRLPSLMGQPAGGSLTADKWLIAATVVCPIALPQIWDEYCTGDAETICLRRLGDLKAAQEKKKEAEAAAHKARAAAKAAAATETSRRSGRKCTCTEKAVWVDNLPPGEAEIPDAGAQETDDIFGNSDDEGNEPIYPNLHPDDPSNFFKLSSFLKIVLSPTITDQAIDEAEHLIRAYCRELVHLYGPDIIRPNHHYATDVPDCMRDFGPLHGFWMFLFERLNKILKSYNSSNHAGGQLEVSFFREFHRTVQQSRVMATAYSTRNFHIQASIDAMYKATADDRGTVQALAWEIEEQNVDGAFSSHLLVFRNSHDLHTIGGVMYGISDHAVELYMQADLYQQVLQYLQLRMFHVRSHMVLGPGVPLLPKMTMFDYVVISQRRYWASTRNNNLANSLVAVATGPGQFVVGKLTRLFAISQPHVSPANIYLGEICWLVPVINAYPADSAWKGTEVLHVSVWEQDAYVDGTALIRVDDIISHVVVTEAIVAGVTRWVSIMLHRNGREF</sequence>
<feature type="region of interest" description="Disordered" evidence="1">
    <location>
        <begin position="124"/>
        <end position="152"/>
    </location>
</feature>
<evidence type="ECO:0000313" key="2">
    <source>
        <dbReference type="EMBL" id="TFY72264.1"/>
    </source>
</evidence>